<dbReference type="Gene3D" id="3.50.50.60">
    <property type="entry name" value="FAD/NAD(P)-binding domain"/>
    <property type="match status" value="1"/>
</dbReference>
<dbReference type="GO" id="GO:0044550">
    <property type="term" value="P:secondary metabolite biosynthetic process"/>
    <property type="evidence" value="ECO:0007669"/>
    <property type="project" value="TreeGrafter"/>
</dbReference>
<dbReference type="Proteomes" id="UP001140453">
    <property type="component" value="Unassembled WGS sequence"/>
</dbReference>
<evidence type="ECO:0000256" key="3">
    <source>
        <dbReference type="ARBA" id="ARBA00022827"/>
    </source>
</evidence>
<dbReference type="InterPro" id="IPR051104">
    <property type="entry name" value="FAD_monoxygenase"/>
</dbReference>
<name>A0A9W8YM47_9PEZI</name>
<dbReference type="AlphaFoldDB" id="A0A9W8YM47"/>
<gene>
    <name evidence="6" type="ORF">N0V93_008660</name>
</gene>
<dbReference type="Pfam" id="PF01494">
    <property type="entry name" value="FAD_binding_3"/>
    <property type="match status" value="1"/>
</dbReference>
<dbReference type="InterPro" id="IPR036188">
    <property type="entry name" value="FAD/NAD-bd_sf"/>
</dbReference>
<comment type="similarity">
    <text evidence="1">Belongs to the paxM FAD-dependent monooxygenase family.</text>
</comment>
<keyword evidence="4" id="KW-0560">Oxidoreductase</keyword>
<dbReference type="GO" id="GO:0016491">
    <property type="term" value="F:oxidoreductase activity"/>
    <property type="evidence" value="ECO:0007669"/>
    <property type="project" value="UniProtKB-KW"/>
</dbReference>
<dbReference type="GO" id="GO:0071949">
    <property type="term" value="F:FAD binding"/>
    <property type="evidence" value="ECO:0007669"/>
    <property type="project" value="InterPro"/>
</dbReference>
<evidence type="ECO:0000256" key="4">
    <source>
        <dbReference type="ARBA" id="ARBA00023002"/>
    </source>
</evidence>
<evidence type="ECO:0000313" key="7">
    <source>
        <dbReference type="Proteomes" id="UP001140453"/>
    </source>
</evidence>
<reference evidence="6" key="1">
    <citation type="submission" date="2022-10" db="EMBL/GenBank/DDBJ databases">
        <title>Tapping the CABI collections for fungal endophytes: first genome assemblies for Collariella, Neodidymelliopsis, Ascochyta clinopodiicola, Didymella pomorum, Didymosphaeria variabile, Neocosmospora piperis and Neocucurbitaria cava.</title>
        <authorList>
            <person name="Hill R."/>
        </authorList>
    </citation>
    <scope>NUCLEOTIDE SEQUENCE</scope>
    <source>
        <strain evidence="6">IMI 355082</strain>
    </source>
</reference>
<sequence>MSQSQTPLHVAIVGGGVTGLCLGIGLQARGVPFTIYERASGIQEVGAGIGLSPNAEWAMKVLAPEVHAGYERVANANGEDYFQWVNGETKELIFKLFVGEGCFRGCRRSDFLEELVKCLPAERLKFGMMVEDVREEEEGAGMVLRFAGGREEFADTVIGSDGIRSRLRAQLFPSSAATYTQKYSFRALIPMEQALARLGHHMVSTRFMYNGPDAHIITYPVAGNTFLNTLAVVSDPQPWSAPGGRHTGRATRDEAMRAFAGWHADVKAIVELLPEDMDKWAIFDMLENPIQQYHKGGRVCLTGDAAHAVGPHLGAGAGFGIEDACLLAELLKIVQDQISNAGEERLKEKYLEAAFRVYTEMRYERTQWLVKHTRETVDLFEWRDPEVAKDSEAYGREISWRFHEIWDYNIDDMLKKAKTAVLALFL</sequence>
<dbReference type="OrthoDB" id="417877at2759"/>
<organism evidence="6 7">
    <name type="scientific">Gnomoniopsis smithogilvyi</name>
    <dbReference type="NCBI Taxonomy" id="1191159"/>
    <lineage>
        <taxon>Eukaryota</taxon>
        <taxon>Fungi</taxon>
        <taxon>Dikarya</taxon>
        <taxon>Ascomycota</taxon>
        <taxon>Pezizomycotina</taxon>
        <taxon>Sordariomycetes</taxon>
        <taxon>Sordariomycetidae</taxon>
        <taxon>Diaporthales</taxon>
        <taxon>Gnomoniaceae</taxon>
        <taxon>Gnomoniopsis</taxon>
    </lineage>
</organism>
<keyword evidence="3" id="KW-0274">FAD</keyword>
<keyword evidence="2" id="KW-0285">Flavoprotein</keyword>
<proteinExistence type="inferred from homology"/>
<dbReference type="SUPFAM" id="SSF51905">
    <property type="entry name" value="FAD/NAD(P)-binding domain"/>
    <property type="match status" value="1"/>
</dbReference>
<dbReference type="SUPFAM" id="SSF54373">
    <property type="entry name" value="FAD-linked reductases, C-terminal domain"/>
    <property type="match status" value="1"/>
</dbReference>
<evidence type="ECO:0000259" key="5">
    <source>
        <dbReference type="Pfam" id="PF01494"/>
    </source>
</evidence>
<dbReference type="PRINTS" id="PR00420">
    <property type="entry name" value="RNGMNOXGNASE"/>
</dbReference>
<keyword evidence="7" id="KW-1185">Reference proteome</keyword>
<dbReference type="PANTHER" id="PTHR46720:SF3">
    <property type="entry name" value="FAD-BINDING DOMAIN-CONTAINING PROTEIN-RELATED"/>
    <property type="match status" value="1"/>
</dbReference>
<evidence type="ECO:0000256" key="2">
    <source>
        <dbReference type="ARBA" id="ARBA00022630"/>
    </source>
</evidence>
<protein>
    <recommendedName>
        <fullName evidence="5">FAD-binding domain-containing protein</fullName>
    </recommendedName>
</protein>
<dbReference type="EMBL" id="JAPEVB010000005">
    <property type="protein sequence ID" value="KAJ4388055.1"/>
    <property type="molecule type" value="Genomic_DNA"/>
</dbReference>
<evidence type="ECO:0000313" key="6">
    <source>
        <dbReference type="EMBL" id="KAJ4388055.1"/>
    </source>
</evidence>
<dbReference type="InterPro" id="IPR002938">
    <property type="entry name" value="FAD-bd"/>
</dbReference>
<feature type="domain" description="FAD-binding" evidence="5">
    <location>
        <begin position="125"/>
        <end position="335"/>
    </location>
</feature>
<comment type="caution">
    <text evidence="6">The sequence shown here is derived from an EMBL/GenBank/DDBJ whole genome shotgun (WGS) entry which is preliminary data.</text>
</comment>
<dbReference type="PANTHER" id="PTHR46720">
    <property type="entry name" value="HYDROXYLASE, PUTATIVE (AFU_ORTHOLOGUE AFUA_3G01460)-RELATED"/>
    <property type="match status" value="1"/>
</dbReference>
<accession>A0A9W8YM47</accession>
<evidence type="ECO:0000256" key="1">
    <source>
        <dbReference type="ARBA" id="ARBA00007992"/>
    </source>
</evidence>